<feature type="compositionally biased region" description="Low complexity" evidence="1">
    <location>
        <begin position="536"/>
        <end position="575"/>
    </location>
</feature>
<dbReference type="AlphaFoldDB" id="A0A6I8UVN9"/>
<evidence type="ECO:0000313" key="3">
    <source>
        <dbReference type="RefSeq" id="XP_001361612.3"/>
    </source>
</evidence>
<proteinExistence type="predicted"/>
<feature type="compositionally biased region" description="Basic and acidic residues" evidence="1">
    <location>
        <begin position="1115"/>
        <end position="1131"/>
    </location>
</feature>
<protein>
    <submittedName>
        <fullName evidence="3">Inactive histone-lysine N-methyltransferase 2E isoform X1</fullName>
    </submittedName>
</protein>
<feature type="region of interest" description="Disordered" evidence="1">
    <location>
        <begin position="970"/>
        <end position="1001"/>
    </location>
</feature>
<evidence type="ECO:0000313" key="2">
    <source>
        <dbReference type="Proteomes" id="UP000001819"/>
    </source>
</evidence>
<feature type="region of interest" description="Disordered" evidence="1">
    <location>
        <begin position="536"/>
        <end position="628"/>
    </location>
</feature>
<feature type="region of interest" description="Disordered" evidence="1">
    <location>
        <begin position="645"/>
        <end position="672"/>
    </location>
</feature>
<organism evidence="2 3">
    <name type="scientific">Drosophila pseudoobscura pseudoobscura</name>
    <name type="common">Fruit fly</name>
    <dbReference type="NCBI Taxonomy" id="46245"/>
    <lineage>
        <taxon>Eukaryota</taxon>
        <taxon>Metazoa</taxon>
        <taxon>Ecdysozoa</taxon>
        <taxon>Arthropoda</taxon>
        <taxon>Hexapoda</taxon>
        <taxon>Insecta</taxon>
        <taxon>Pterygota</taxon>
        <taxon>Neoptera</taxon>
        <taxon>Endopterygota</taxon>
        <taxon>Diptera</taxon>
        <taxon>Brachycera</taxon>
        <taxon>Muscomorpha</taxon>
        <taxon>Ephydroidea</taxon>
        <taxon>Drosophilidae</taxon>
        <taxon>Drosophila</taxon>
        <taxon>Sophophora</taxon>
    </lineage>
</organism>
<feature type="region of interest" description="Disordered" evidence="1">
    <location>
        <begin position="476"/>
        <end position="512"/>
    </location>
</feature>
<sequence length="1131" mass="124128">MPDHGRPPPPTQLFPFPQLPFSSSAMWQKQQQKPLLAATLIGICSVLASIQPTSSTGDLPQPLQPPTQPPQNVATATEGAGRVVRLENDDEALSDSAKELNKQAAGTGSGLEVIEDLNYGSEVDIEEDTDSAATTTPPEKQEEFVGVPGFLPTVLPPPTNGHGYIQFEINDEMPVEAVRRRRPIEQTVTQSRTETVNEVLSNLFPNGFSDIFRFSGRDTSTNTEPATTTATTTNKAVVRPTVDAAAATTEATSPSTEAAATATEPVTVPVTAIPEERNQTYFSYQTTVTKEYRRELRPGHTEIVVEKITRSEPSGGEHPFRDGSNHISRDELLRINRAAVAAPVLPSLLLLPESDDNETLVAAESAPIVILGEHETELDEGQDFEDNQIAETRHAARGVYQQRLPPPASHNGIESYTNRKGPGQEQEINVHIVHDDTLAKAQEGGEKPQAQQSLDHYQRFPAPTQEAPSRQFLKSFNPIISGSGDGPIAKGTFHYEAGSPPQLPSPRPQQEADYAAHFVRPAGQLSYQQEYSHGIPQLPQLPQLPESPQFPEPLQQQHYQQELHTQAIPSAAAPPQSQPPPELQHYSAYGGPTPNSLVFVTLNTPPPPAPPQAASSPAPAQASASQDAAVEITVHHPAPHEYEAAAEPSQQHVRHVAPPHHKPDQRAPVESKPNGYTFVEVQKSVNIHNKLITEKDGRLVEQHETIYHQPYEQNQNHLSPLSAPATAPGKGYPSLTTNPINVEQAEHESSPQEVAISHAEINQETGHHSAPGHQFEAIHPPSHSVPEFHPPQHYHEHPPHDVAVVEKVVPQPYLVEKHVDRPVKQFVEKHIPVPYAVHQPVPVPVHVEHYVDRPYPVPTIVEHPVPYPVETVVEKIVEKHVPVEVERIVERPVEVEKIVEKFVDRPMAIPIHVPVAIHMPMPPSLSPHSFGGHHHPNALHPWSHSVAAHIPPKVLQNYYNRMLKKLLPQITQSQTQSQSQSKATQSKSPVKPPVKPVRGEAPPVATFSLADMRFDLRPPPPPQGSPWLQGARYIYNTLPADLATAAASAPAQMVKSYIGPVPGSANAGSEPSTGIEFDEFQRWRNGHSLKRSPDFGRNLHMEYGFKPPLVPSMEIDDKGNPLKQEPEAETR</sequence>
<feature type="region of interest" description="Disordered" evidence="1">
    <location>
        <begin position="765"/>
        <end position="798"/>
    </location>
</feature>
<gene>
    <name evidence="3" type="primary">LOC4805163</name>
</gene>
<feature type="compositionally biased region" description="Low complexity" evidence="1">
    <location>
        <begin position="612"/>
        <end position="628"/>
    </location>
</feature>
<dbReference type="KEGG" id="dpo:4805163"/>
<reference evidence="2" key="1">
    <citation type="submission" date="2024-06" db="UniProtKB">
        <authorList>
            <consortium name="RefSeq"/>
        </authorList>
    </citation>
    <scope>NUCLEOTIDE SEQUENCE [LARGE SCALE GENOMIC DNA]</scope>
    <source>
        <strain evidence="2">MV2-25</strain>
    </source>
</reference>
<dbReference type="FunCoup" id="A0A6I8UVN9">
    <property type="interactions" value="1"/>
</dbReference>
<feature type="region of interest" description="Disordered" evidence="1">
    <location>
        <begin position="1106"/>
        <end position="1131"/>
    </location>
</feature>
<dbReference type="Proteomes" id="UP000001819">
    <property type="component" value="Chromosome 3"/>
</dbReference>
<name>A0A6I8UVN9_DROPS</name>
<feature type="compositionally biased region" description="Low complexity" evidence="1">
    <location>
        <begin position="971"/>
        <end position="989"/>
    </location>
</feature>
<feature type="region of interest" description="Disordered" evidence="1">
    <location>
        <begin position="53"/>
        <end position="76"/>
    </location>
</feature>
<dbReference type="RefSeq" id="XP_001361612.3">
    <property type="nucleotide sequence ID" value="XM_001361575.4"/>
</dbReference>
<keyword evidence="2" id="KW-1185">Reference proteome</keyword>
<dbReference type="PANTHER" id="PTHR48125">
    <property type="entry name" value="LP07818P1"/>
    <property type="match status" value="1"/>
</dbReference>
<dbReference type="PANTHER" id="PTHR48125:SF12">
    <property type="entry name" value="AT HOOK TRANSCRIPTION FACTOR FAMILY-RELATED"/>
    <property type="match status" value="1"/>
</dbReference>
<accession>A0A6I8UVN9</accession>
<dbReference type="InParanoid" id="A0A6I8UVN9"/>
<reference evidence="3" key="2">
    <citation type="submission" date="2025-08" db="UniProtKB">
        <authorList>
            <consortium name="RefSeq"/>
        </authorList>
    </citation>
    <scope>IDENTIFICATION</scope>
    <source>
        <strain evidence="3">MV-25-SWS-2005</strain>
        <tissue evidence="3">Whole body</tissue>
    </source>
</reference>
<feature type="compositionally biased region" description="Polar residues" evidence="1">
    <location>
        <begin position="593"/>
        <end position="603"/>
    </location>
</feature>
<feature type="region of interest" description="Disordered" evidence="1">
    <location>
        <begin position="402"/>
        <end position="423"/>
    </location>
</feature>
<evidence type="ECO:0000256" key="1">
    <source>
        <dbReference type="SAM" id="MobiDB-lite"/>
    </source>
</evidence>